<dbReference type="Proteomes" id="UP001152484">
    <property type="component" value="Unassembled WGS sequence"/>
</dbReference>
<sequence>MWLSVLGVGFTSAGEPGLSWRFRRGIHLPRLICSAAWPVGLLSVARSATKIGLPGDGTGSAAVGQFWRGWETQIRVDLVHARCNSDAWFIEKSCMDETFVPQYWMPMRFLIGVGIYCRRRKETFLKATKPCGQRTSQLGMTEVGEHMQYEDIGGDNMALGYQKMERGRVMVIRPRDS</sequence>
<evidence type="ECO:0000313" key="1">
    <source>
        <dbReference type="EMBL" id="CAH9075277.1"/>
    </source>
</evidence>
<name>A0A9P0YTY5_CUSEU</name>
<keyword evidence="2" id="KW-1185">Reference proteome</keyword>
<evidence type="ECO:0000313" key="2">
    <source>
        <dbReference type="Proteomes" id="UP001152484"/>
    </source>
</evidence>
<proteinExistence type="predicted"/>
<accession>A0A9P0YTY5</accession>
<dbReference type="AlphaFoldDB" id="A0A9P0YTY5"/>
<gene>
    <name evidence="1" type="ORF">CEURO_LOCUS5557</name>
</gene>
<comment type="caution">
    <text evidence="1">The sequence shown here is derived from an EMBL/GenBank/DDBJ whole genome shotgun (WGS) entry which is preliminary data.</text>
</comment>
<reference evidence="1" key="1">
    <citation type="submission" date="2022-07" db="EMBL/GenBank/DDBJ databases">
        <authorList>
            <person name="Macas J."/>
            <person name="Novak P."/>
            <person name="Neumann P."/>
        </authorList>
    </citation>
    <scope>NUCLEOTIDE SEQUENCE</scope>
</reference>
<protein>
    <submittedName>
        <fullName evidence="1">Uncharacterized protein</fullName>
    </submittedName>
</protein>
<dbReference type="EMBL" id="CAMAPE010000009">
    <property type="protein sequence ID" value="CAH9075277.1"/>
    <property type="molecule type" value="Genomic_DNA"/>
</dbReference>
<organism evidence="1 2">
    <name type="scientific">Cuscuta europaea</name>
    <name type="common">European dodder</name>
    <dbReference type="NCBI Taxonomy" id="41803"/>
    <lineage>
        <taxon>Eukaryota</taxon>
        <taxon>Viridiplantae</taxon>
        <taxon>Streptophyta</taxon>
        <taxon>Embryophyta</taxon>
        <taxon>Tracheophyta</taxon>
        <taxon>Spermatophyta</taxon>
        <taxon>Magnoliopsida</taxon>
        <taxon>eudicotyledons</taxon>
        <taxon>Gunneridae</taxon>
        <taxon>Pentapetalae</taxon>
        <taxon>asterids</taxon>
        <taxon>lamiids</taxon>
        <taxon>Solanales</taxon>
        <taxon>Convolvulaceae</taxon>
        <taxon>Cuscuteae</taxon>
        <taxon>Cuscuta</taxon>
        <taxon>Cuscuta subgen. Cuscuta</taxon>
    </lineage>
</organism>